<feature type="zinc finger region" description="CR-type" evidence="5">
    <location>
        <begin position="194"/>
        <end position="279"/>
    </location>
</feature>
<evidence type="ECO:0000256" key="4">
    <source>
        <dbReference type="ARBA" id="ARBA00022833"/>
    </source>
</evidence>
<proteinExistence type="predicted"/>
<dbReference type="AlphaFoldDB" id="A0A7J7KRP1"/>
<dbReference type="SUPFAM" id="SSF57938">
    <property type="entry name" value="DnaJ/Hsp40 cysteine-rich domain"/>
    <property type="match status" value="1"/>
</dbReference>
<sequence length="297" mass="33102">MKQLYRRDNSLCTIIARNSVIHGFLDCSLIASPKITQKRFRHFPVRLHVFLSLYNYCSTGFCYSLKVTMVKETEYYDVLGVQTNASDSDLKKAYRKMALKYHPDKNPGDVEKAEKFKMISQAYETLSDPKKRSLYDEGGEQALKEGGSDGGFSSPTNLFDMFFGGRGGGRQRGPARGKDVAHPLKVSLEDVYNGTMKKLALQKSIICPTCKGVGATKEGAVEKCTPCNGRGVQVRMQQIGPGMVQQFQTHCNICKGRGEKINAKYLCPDCNGEKTIQEKKILEVHIDKASSCCMSYV</sequence>
<dbReference type="Pfam" id="PF00684">
    <property type="entry name" value="DnaJ_CXXCXGXG"/>
    <property type="match status" value="1"/>
</dbReference>
<keyword evidence="2" id="KW-0677">Repeat</keyword>
<dbReference type="Gene3D" id="1.10.287.110">
    <property type="entry name" value="DnaJ domain"/>
    <property type="match status" value="1"/>
</dbReference>
<dbReference type="SMART" id="SM00271">
    <property type="entry name" value="DnaJ"/>
    <property type="match status" value="1"/>
</dbReference>
<dbReference type="GO" id="GO:0030544">
    <property type="term" value="F:Hsp70 protein binding"/>
    <property type="evidence" value="ECO:0007669"/>
    <property type="project" value="InterPro"/>
</dbReference>
<accession>A0A7J7KRP1</accession>
<dbReference type="SUPFAM" id="SSF46565">
    <property type="entry name" value="Chaperone J-domain"/>
    <property type="match status" value="1"/>
</dbReference>
<keyword evidence="4 5" id="KW-0862">Zinc</keyword>
<gene>
    <name evidence="8" type="ORF">EB796_000874</name>
</gene>
<evidence type="ECO:0000256" key="2">
    <source>
        <dbReference type="ARBA" id="ARBA00022737"/>
    </source>
</evidence>
<evidence type="ECO:0000256" key="1">
    <source>
        <dbReference type="ARBA" id="ARBA00022723"/>
    </source>
</evidence>
<dbReference type="InterPro" id="IPR008971">
    <property type="entry name" value="HSP40/DnaJ_pept-bd"/>
</dbReference>
<evidence type="ECO:0000256" key="3">
    <source>
        <dbReference type="ARBA" id="ARBA00022771"/>
    </source>
</evidence>
<dbReference type="GO" id="GO:0051082">
    <property type="term" value="F:unfolded protein binding"/>
    <property type="evidence" value="ECO:0007669"/>
    <property type="project" value="InterPro"/>
</dbReference>
<keyword evidence="1 5" id="KW-0479">Metal-binding</keyword>
<comment type="caution">
    <text evidence="8">The sequence shown here is derived from an EMBL/GenBank/DDBJ whole genome shotgun (WGS) entry which is preliminary data.</text>
</comment>
<dbReference type="EMBL" id="VXIV02000099">
    <property type="protein sequence ID" value="KAF6040818.1"/>
    <property type="molecule type" value="Genomic_DNA"/>
</dbReference>
<dbReference type="InterPro" id="IPR036869">
    <property type="entry name" value="J_dom_sf"/>
</dbReference>
<dbReference type="PROSITE" id="PS00636">
    <property type="entry name" value="DNAJ_1"/>
    <property type="match status" value="1"/>
</dbReference>
<evidence type="ECO:0000256" key="5">
    <source>
        <dbReference type="PROSITE-ProRule" id="PRU00546"/>
    </source>
</evidence>
<dbReference type="Proteomes" id="UP000593567">
    <property type="component" value="Unassembled WGS sequence"/>
</dbReference>
<dbReference type="GO" id="GO:0006457">
    <property type="term" value="P:protein folding"/>
    <property type="evidence" value="ECO:0007669"/>
    <property type="project" value="InterPro"/>
</dbReference>
<dbReference type="Pfam" id="PF00226">
    <property type="entry name" value="DnaJ"/>
    <property type="match status" value="1"/>
</dbReference>
<evidence type="ECO:0000313" key="8">
    <source>
        <dbReference type="EMBL" id="KAF6040818.1"/>
    </source>
</evidence>
<reference evidence="8" key="1">
    <citation type="submission" date="2020-06" db="EMBL/GenBank/DDBJ databases">
        <title>Draft genome of Bugula neritina, a colonial animal packing powerful symbionts and potential medicines.</title>
        <authorList>
            <person name="Rayko M."/>
        </authorList>
    </citation>
    <scope>NUCLEOTIDE SEQUENCE [LARGE SCALE GENOMIC DNA]</scope>
    <source>
        <strain evidence="8">Kwan_BN1</strain>
    </source>
</reference>
<dbReference type="Gene3D" id="2.60.260.20">
    <property type="entry name" value="Urease metallochaperone UreE, N-terminal domain"/>
    <property type="match status" value="1"/>
</dbReference>
<dbReference type="InterPro" id="IPR001305">
    <property type="entry name" value="HSP_DnaJ_Cys-rich_dom"/>
</dbReference>
<evidence type="ECO:0000259" key="6">
    <source>
        <dbReference type="PROSITE" id="PS50076"/>
    </source>
</evidence>
<dbReference type="FunFam" id="2.10.230.10:FF:000001">
    <property type="entry name" value="DnaJ subfamily A member 2"/>
    <property type="match status" value="1"/>
</dbReference>
<organism evidence="8 9">
    <name type="scientific">Bugula neritina</name>
    <name type="common">Brown bryozoan</name>
    <name type="synonym">Sertularia neritina</name>
    <dbReference type="NCBI Taxonomy" id="10212"/>
    <lineage>
        <taxon>Eukaryota</taxon>
        <taxon>Metazoa</taxon>
        <taxon>Spiralia</taxon>
        <taxon>Lophotrochozoa</taxon>
        <taxon>Bryozoa</taxon>
        <taxon>Gymnolaemata</taxon>
        <taxon>Cheilostomatida</taxon>
        <taxon>Flustrina</taxon>
        <taxon>Buguloidea</taxon>
        <taxon>Bugulidae</taxon>
        <taxon>Bugula</taxon>
    </lineage>
</organism>
<protein>
    <submittedName>
        <fullName evidence="8">DNAJA4</fullName>
    </submittedName>
</protein>
<feature type="domain" description="CR-type" evidence="7">
    <location>
        <begin position="194"/>
        <end position="279"/>
    </location>
</feature>
<keyword evidence="9" id="KW-1185">Reference proteome</keyword>
<evidence type="ECO:0000259" key="7">
    <source>
        <dbReference type="PROSITE" id="PS51188"/>
    </source>
</evidence>
<dbReference type="CDD" id="cd06257">
    <property type="entry name" value="DnaJ"/>
    <property type="match status" value="1"/>
</dbReference>
<name>A0A7J7KRP1_BUGNE</name>
<dbReference type="InterPro" id="IPR001623">
    <property type="entry name" value="DnaJ_domain"/>
</dbReference>
<dbReference type="InterPro" id="IPR044713">
    <property type="entry name" value="DNJA1/2-like"/>
</dbReference>
<keyword evidence="3 5" id="KW-0863">Zinc-finger</keyword>
<dbReference type="OrthoDB" id="550424at2759"/>
<feature type="domain" description="J" evidence="6">
    <location>
        <begin position="74"/>
        <end position="139"/>
    </location>
</feature>
<dbReference type="Gene3D" id="2.10.230.10">
    <property type="entry name" value="Heat shock protein DnaJ, cysteine-rich domain"/>
    <property type="match status" value="1"/>
</dbReference>
<dbReference type="InterPro" id="IPR018253">
    <property type="entry name" value="DnaJ_domain_CS"/>
</dbReference>
<dbReference type="PROSITE" id="PS50076">
    <property type="entry name" value="DNAJ_2"/>
    <property type="match status" value="1"/>
</dbReference>
<evidence type="ECO:0000313" key="9">
    <source>
        <dbReference type="Proteomes" id="UP000593567"/>
    </source>
</evidence>
<dbReference type="InterPro" id="IPR036410">
    <property type="entry name" value="HSP_DnaJ_Cys-rich_dom_sf"/>
</dbReference>
<dbReference type="GO" id="GO:0008270">
    <property type="term" value="F:zinc ion binding"/>
    <property type="evidence" value="ECO:0007669"/>
    <property type="project" value="UniProtKB-KW"/>
</dbReference>
<dbReference type="PANTHER" id="PTHR43888">
    <property type="entry name" value="DNAJ-LIKE-2, ISOFORM A-RELATED"/>
    <property type="match status" value="1"/>
</dbReference>
<dbReference type="CDD" id="cd10719">
    <property type="entry name" value="DnaJ_zf"/>
    <property type="match status" value="1"/>
</dbReference>
<dbReference type="PROSITE" id="PS51188">
    <property type="entry name" value="ZF_CR"/>
    <property type="match status" value="1"/>
</dbReference>
<dbReference type="PRINTS" id="PR00625">
    <property type="entry name" value="JDOMAIN"/>
</dbReference>
<dbReference type="SUPFAM" id="SSF49493">
    <property type="entry name" value="HSP40/DnaJ peptide-binding domain"/>
    <property type="match status" value="1"/>
</dbReference>